<dbReference type="Proteomes" id="UP001314205">
    <property type="component" value="Unassembled WGS sequence"/>
</dbReference>
<evidence type="ECO:0000313" key="2">
    <source>
        <dbReference type="Proteomes" id="UP001314205"/>
    </source>
</evidence>
<name>A0AAV1L4A2_9NEOP</name>
<proteinExistence type="predicted"/>
<comment type="caution">
    <text evidence="1">The sequence shown here is derived from an EMBL/GenBank/DDBJ whole genome shotgun (WGS) entry which is preliminary data.</text>
</comment>
<sequence length="77" mass="9274">MVGLTKRKVKHTPVYFGHPFQFWKTRQRCDLDIVIDVEDMKKLSDVVEYDNKHLQMAIVNRVESKVREMLKQEDIRL</sequence>
<dbReference type="AlphaFoldDB" id="A0AAV1L4A2"/>
<gene>
    <name evidence="1" type="ORF">PARMNEM_LOCUS10237</name>
</gene>
<reference evidence="1 2" key="1">
    <citation type="submission" date="2023-11" db="EMBL/GenBank/DDBJ databases">
        <authorList>
            <person name="Hedman E."/>
            <person name="Englund M."/>
            <person name="Stromberg M."/>
            <person name="Nyberg Akerstrom W."/>
            <person name="Nylinder S."/>
            <person name="Jareborg N."/>
            <person name="Kallberg Y."/>
            <person name="Kronander E."/>
        </authorList>
    </citation>
    <scope>NUCLEOTIDE SEQUENCE [LARGE SCALE GENOMIC DNA]</scope>
</reference>
<evidence type="ECO:0000313" key="1">
    <source>
        <dbReference type="EMBL" id="CAK1589788.1"/>
    </source>
</evidence>
<accession>A0AAV1L4A2</accession>
<keyword evidence="2" id="KW-1185">Reference proteome</keyword>
<dbReference type="EMBL" id="CAVLGL010000084">
    <property type="protein sequence ID" value="CAK1589788.1"/>
    <property type="molecule type" value="Genomic_DNA"/>
</dbReference>
<organism evidence="1 2">
    <name type="scientific">Parnassius mnemosyne</name>
    <name type="common">clouded apollo</name>
    <dbReference type="NCBI Taxonomy" id="213953"/>
    <lineage>
        <taxon>Eukaryota</taxon>
        <taxon>Metazoa</taxon>
        <taxon>Ecdysozoa</taxon>
        <taxon>Arthropoda</taxon>
        <taxon>Hexapoda</taxon>
        <taxon>Insecta</taxon>
        <taxon>Pterygota</taxon>
        <taxon>Neoptera</taxon>
        <taxon>Endopterygota</taxon>
        <taxon>Lepidoptera</taxon>
        <taxon>Glossata</taxon>
        <taxon>Ditrysia</taxon>
        <taxon>Papilionoidea</taxon>
        <taxon>Papilionidae</taxon>
        <taxon>Parnassiinae</taxon>
        <taxon>Parnassini</taxon>
        <taxon>Parnassius</taxon>
        <taxon>Driopa</taxon>
    </lineage>
</organism>
<protein>
    <submittedName>
        <fullName evidence="1">Uncharacterized protein</fullName>
    </submittedName>
</protein>